<proteinExistence type="inferred from homology"/>
<reference evidence="9 10" key="1">
    <citation type="submission" date="2014-09" db="EMBL/GenBank/DDBJ databases">
        <title>Draft genome of Bradyrhizobium japonicum Is-34.</title>
        <authorList>
            <person name="Tsurumaru H."/>
            <person name="Yamakawa T."/>
            <person name="Hashimoto S."/>
            <person name="Okizaki K."/>
            <person name="Kanesaki Y."/>
            <person name="Yoshikawa H."/>
            <person name="Yajima S."/>
        </authorList>
    </citation>
    <scope>NUCLEOTIDE SEQUENCE [LARGE SCALE GENOMIC DNA]</scope>
    <source>
        <strain evidence="9 10">Is-34</strain>
    </source>
</reference>
<comment type="subcellular location">
    <subcellularLocation>
        <location evidence="1">Cell membrane</location>
        <topology evidence="1">Multi-pass membrane protein</topology>
    </subcellularLocation>
</comment>
<name>A0A0A3Y1X9_BRAJP</name>
<feature type="transmembrane region" description="Helical" evidence="8">
    <location>
        <begin position="88"/>
        <end position="107"/>
    </location>
</feature>
<dbReference type="STRING" id="375.BKD09_RS09975"/>
<feature type="transmembrane region" description="Helical" evidence="8">
    <location>
        <begin position="324"/>
        <end position="342"/>
    </location>
</feature>
<feature type="transmembrane region" description="Helical" evidence="8">
    <location>
        <begin position="408"/>
        <end position="430"/>
    </location>
</feature>
<dbReference type="Proteomes" id="UP000030377">
    <property type="component" value="Unassembled WGS sequence"/>
</dbReference>
<accession>A0A0A3Y1X9</accession>
<dbReference type="PROSITE" id="PS01116">
    <property type="entry name" value="XANTH_URACIL_PERMASE"/>
    <property type="match status" value="1"/>
</dbReference>
<evidence type="ECO:0000256" key="8">
    <source>
        <dbReference type="SAM" id="Phobius"/>
    </source>
</evidence>
<comment type="similarity">
    <text evidence="2">Belongs to the nucleobase:cation symporter-2 (NCS2) (TC 2.A.40) family.</text>
</comment>
<keyword evidence="6 8" id="KW-1133">Transmembrane helix</keyword>
<dbReference type="PANTHER" id="PTHR42810">
    <property type="entry name" value="PURINE PERMEASE C1399.01C-RELATED"/>
    <property type="match status" value="1"/>
</dbReference>
<dbReference type="InterPro" id="IPR006043">
    <property type="entry name" value="NCS2"/>
</dbReference>
<feature type="transmembrane region" description="Helical" evidence="8">
    <location>
        <begin position="146"/>
        <end position="167"/>
    </location>
</feature>
<feature type="transmembrane region" description="Helical" evidence="8">
    <location>
        <begin position="204"/>
        <end position="223"/>
    </location>
</feature>
<dbReference type="AlphaFoldDB" id="A0A0A3Y1X9"/>
<evidence type="ECO:0000256" key="7">
    <source>
        <dbReference type="ARBA" id="ARBA00023136"/>
    </source>
</evidence>
<dbReference type="Pfam" id="PF00860">
    <property type="entry name" value="Xan_ur_permease"/>
    <property type="match status" value="1"/>
</dbReference>
<feature type="transmembrane region" description="Helical" evidence="8">
    <location>
        <begin position="65"/>
        <end position="82"/>
    </location>
</feature>
<evidence type="ECO:0000256" key="6">
    <source>
        <dbReference type="ARBA" id="ARBA00022989"/>
    </source>
</evidence>
<keyword evidence="7 8" id="KW-0472">Membrane</keyword>
<feature type="transmembrane region" description="Helical" evidence="8">
    <location>
        <begin position="244"/>
        <end position="266"/>
    </location>
</feature>
<dbReference type="PANTHER" id="PTHR42810:SF4">
    <property type="entry name" value="URIC ACID TRANSPORTER UACT"/>
    <property type="match status" value="1"/>
</dbReference>
<dbReference type="GO" id="GO:0005886">
    <property type="term" value="C:plasma membrane"/>
    <property type="evidence" value="ECO:0007669"/>
    <property type="project" value="UniProtKB-SubCell"/>
</dbReference>
<evidence type="ECO:0000256" key="4">
    <source>
        <dbReference type="ARBA" id="ARBA00022475"/>
    </source>
</evidence>
<feature type="transmembrane region" description="Helical" evidence="8">
    <location>
        <begin position="286"/>
        <end position="312"/>
    </location>
</feature>
<evidence type="ECO:0000256" key="3">
    <source>
        <dbReference type="ARBA" id="ARBA00022448"/>
    </source>
</evidence>
<evidence type="ECO:0000313" key="9">
    <source>
        <dbReference type="EMBL" id="KGT80645.1"/>
    </source>
</evidence>
<feature type="transmembrane region" description="Helical" evidence="8">
    <location>
        <begin position="348"/>
        <end position="372"/>
    </location>
</feature>
<evidence type="ECO:0000313" key="10">
    <source>
        <dbReference type="Proteomes" id="UP000030377"/>
    </source>
</evidence>
<dbReference type="RefSeq" id="WP_041953855.1">
    <property type="nucleotide sequence ID" value="NZ_JAOQNC010000001.1"/>
</dbReference>
<evidence type="ECO:0000256" key="1">
    <source>
        <dbReference type="ARBA" id="ARBA00004651"/>
    </source>
</evidence>
<evidence type="ECO:0000256" key="2">
    <source>
        <dbReference type="ARBA" id="ARBA00008821"/>
    </source>
</evidence>
<feature type="transmembrane region" description="Helical" evidence="8">
    <location>
        <begin position="114"/>
        <end position="140"/>
    </location>
</feature>
<feature type="transmembrane region" description="Helical" evidence="8">
    <location>
        <begin position="179"/>
        <end position="198"/>
    </location>
</feature>
<dbReference type="EMBL" id="JRPN01000003">
    <property type="protein sequence ID" value="KGT80645.1"/>
    <property type="molecule type" value="Genomic_DNA"/>
</dbReference>
<dbReference type="eggNOG" id="COG2233">
    <property type="taxonomic scope" value="Bacteria"/>
</dbReference>
<evidence type="ECO:0000256" key="5">
    <source>
        <dbReference type="ARBA" id="ARBA00022692"/>
    </source>
</evidence>
<comment type="caution">
    <text evidence="9">The sequence shown here is derived from an EMBL/GenBank/DDBJ whole genome shotgun (WGS) entry which is preliminary data.</text>
</comment>
<keyword evidence="5 8" id="KW-0812">Transmembrane</keyword>
<sequence>MTTTMGSDEQPQSYFPRWKFKASGVIMPEERLSWGQTVVSGLQHCIAMSGSTIIAPLLMGFDPNVAVLFSGIGSLIFFVIVAGRVPSYLGSSFAFIAVVIAATGYAGQGPNPNLSVALGGIVGAGVLYGVIALIVMWSGVGWVERLMPPAVTGAVVAAIGLNLAPVAVKAVSAGAFDTWIGLATVLIIGVVAVAAPGLWRRLPIILGAIGGYLLYLLFANGLGFGKPIDFAQLAAAPWLGMPSFTTPTFQADAIFLIAPVAVILVAENLGHIKAVGAMTGRSLDAYLGRALFADSLATIVAACGGGTGVTTYAENIGVMAATKVYSTLLFAFAATVSILLGFSPKFGALILSIPGPVIGGLSIVLFGLIAAMAGRIWVENKVDFANPANLITVAVALTAGAGDLTLKFGAFTIGGIGTATFGAIILYQILTSPLARRAE</sequence>
<dbReference type="InterPro" id="IPR006042">
    <property type="entry name" value="Xan_ur_permease"/>
</dbReference>
<organism evidence="9 10">
    <name type="scientific">Bradyrhizobium japonicum</name>
    <dbReference type="NCBI Taxonomy" id="375"/>
    <lineage>
        <taxon>Bacteria</taxon>
        <taxon>Pseudomonadati</taxon>
        <taxon>Pseudomonadota</taxon>
        <taxon>Alphaproteobacteria</taxon>
        <taxon>Hyphomicrobiales</taxon>
        <taxon>Nitrobacteraceae</taxon>
        <taxon>Bradyrhizobium</taxon>
    </lineage>
</organism>
<gene>
    <name evidence="9" type="ORF">MA20_04200</name>
</gene>
<keyword evidence="4" id="KW-1003">Cell membrane</keyword>
<protein>
    <submittedName>
        <fullName evidence="9">Pyrimidine permease</fullName>
    </submittedName>
</protein>
<keyword evidence="3" id="KW-0813">Transport</keyword>
<dbReference type="NCBIfam" id="TIGR00801">
    <property type="entry name" value="ncs2"/>
    <property type="match status" value="1"/>
</dbReference>
<dbReference type="GO" id="GO:0042907">
    <property type="term" value="F:xanthine transmembrane transporter activity"/>
    <property type="evidence" value="ECO:0007669"/>
    <property type="project" value="TreeGrafter"/>
</dbReference>